<keyword evidence="3" id="KW-1185">Reference proteome</keyword>
<evidence type="ECO:0000313" key="3">
    <source>
        <dbReference type="Proteomes" id="UP000695022"/>
    </source>
</evidence>
<dbReference type="SUPFAM" id="SSF53474">
    <property type="entry name" value="alpha/beta-Hydrolases"/>
    <property type="match status" value="1"/>
</dbReference>
<dbReference type="GeneID" id="106809172"/>
<sequence>MSCPVYGLQCTAEAPLTSLQNLASFYIQKITDHYPMGAVHLGGYSFGACVAFEMALQLQQAQRTIGHLVLLDGSPLDTGAIAGRYWGRARRYGVAYEVEFLSSVLCSFMMLFMTVDFIKVHGELLAADSQESRVAYATEVLLQTGLFHEWSGLEEAAWSYYKKLIIADRYQVDDHYHGNITLIRTEHGHEWSEGRGEDYGLHKVCDGVVTVHRVAGDHMTFMEGDRVVATASAILGHPAPTEAC</sequence>
<evidence type="ECO:0000259" key="2">
    <source>
        <dbReference type="Pfam" id="PF00975"/>
    </source>
</evidence>
<name>A0ABM1E623_PRICU</name>
<proteinExistence type="predicted"/>
<dbReference type="RefSeq" id="XP_014667644.1">
    <property type="nucleotide sequence ID" value="XM_014812158.1"/>
</dbReference>
<dbReference type="Gene3D" id="3.40.50.1820">
    <property type="entry name" value="alpha/beta hydrolase"/>
    <property type="match status" value="1"/>
</dbReference>
<protein>
    <recommendedName>
        <fullName evidence="1">oleoyl-[acyl-carrier-protein] hydrolase</fullName>
        <ecNumber evidence="1">3.1.2.14</ecNumber>
    </recommendedName>
</protein>
<dbReference type="Gene3D" id="1.10.1470.20">
    <property type="entry name" value="Fatty acid synthase, domain 2"/>
    <property type="match status" value="1"/>
</dbReference>
<dbReference type="InterPro" id="IPR029058">
    <property type="entry name" value="AB_hydrolase_fold"/>
</dbReference>
<evidence type="ECO:0000313" key="4">
    <source>
        <dbReference type="RefSeq" id="XP_014667644.1"/>
    </source>
</evidence>
<dbReference type="Pfam" id="PF00975">
    <property type="entry name" value="Thioesterase"/>
    <property type="match status" value="1"/>
</dbReference>
<dbReference type="Proteomes" id="UP000695022">
    <property type="component" value="Unplaced"/>
</dbReference>
<feature type="domain" description="Thioesterase" evidence="2">
    <location>
        <begin position="11"/>
        <end position="234"/>
    </location>
</feature>
<accession>A0ABM1E623</accession>
<dbReference type="EC" id="3.1.2.14" evidence="1"/>
<evidence type="ECO:0000256" key="1">
    <source>
        <dbReference type="ARBA" id="ARBA00012480"/>
    </source>
</evidence>
<gene>
    <name evidence="4" type="primary">LOC106809172</name>
</gene>
<dbReference type="InterPro" id="IPR001031">
    <property type="entry name" value="Thioesterase"/>
</dbReference>
<reference evidence="4" key="1">
    <citation type="submission" date="2025-08" db="UniProtKB">
        <authorList>
            <consortium name="RefSeq"/>
        </authorList>
    </citation>
    <scope>IDENTIFICATION</scope>
</reference>
<organism evidence="3 4">
    <name type="scientific">Priapulus caudatus</name>
    <name type="common">Priapulid worm</name>
    <dbReference type="NCBI Taxonomy" id="37621"/>
    <lineage>
        <taxon>Eukaryota</taxon>
        <taxon>Metazoa</taxon>
        <taxon>Ecdysozoa</taxon>
        <taxon>Scalidophora</taxon>
        <taxon>Priapulida</taxon>
        <taxon>Priapulimorpha</taxon>
        <taxon>Priapulimorphida</taxon>
        <taxon>Priapulidae</taxon>
        <taxon>Priapulus</taxon>
    </lineage>
</organism>